<feature type="compositionally biased region" description="Polar residues" evidence="1">
    <location>
        <begin position="858"/>
        <end position="870"/>
    </location>
</feature>
<dbReference type="Proteomes" id="UP000008066">
    <property type="component" value="Unassembled WGS sequence"/>
</dbReference>
<feature type="domain" description="DUF8004" evidence="2">
    <location>
        <begin position="388"/>
        <end position="479"/>
    </location>
</feature>
<evidence type="ECO:0000313" key="4">
    <source>
        <dbReference type="Proteomes" id="UP000008066"/>
    </source>
</evidence>
<sequence length="1111" mass="122462">MATMTTSNTVPTAPTTVPATARNSVDSNALPVYPEFSHLRISSKQQLPSVGSNTSNRSQQDNTSWVTNKKVPFFTSPPSAPSMTQANHLTPWEKLADNRSPSPSHPPSMASRPQSTLLPLSAASSSYDRLRCASAQPLDGAGSWMHGISADQEVNRAVSNPIDTSRLYPPQQESSCLSPQTDSSASGTTEKRKSRMSWLPGGRSRSNSVNQPRTTTGAWLLTPESREQSDGQQQQKSVIEYSPAPLLKGEKVPELWDEMGNVYVYVHPKESGKGPCFKVPDHILASSATLTELLVTEMMATRGSLYTQDDPDTTSPKGHLYLSLGNTDVERLIDARNLFAFLLRKPLVATPKHPDLFTTVLQVAGLLRRFNFCNYDGSSFGDFVDEVFDVFIVETGIADVRNSREKTLQALILAEQMKSFNLYNEAFAHAVGKYESLLELKSPLFERISASTRQRLDRAHMDLVGRQQNAALKLEEFEFPSLFAGVASSTSHEEFRHVRFKEWRSSFHKMRSFVLGYYKTLFGSWPPRARSKRNPFSQSGLNRLALKILYSDLCALYDLLVDRTNLTPQRRSSGSKANDEGEKGSGDKEKEKEMEKEEKENERERDRERDIEANLAALRAILSEFDKSSPPVLPRIPFDVPKLPSMTALYENYRELPTKKQAKYSKSLQPHELQLLLIKSHNIDTDSLEMPFLTAFKEFELREARSASHSHIEDDLIDQRIGTWLFLYVVIQSLPMLVVDAPGLRYGDGVEYFLCEAPQGNPPWTEDRDQVRKMWYQTADQALVELSTDVVMFSVEGIYIRSHCWLAAKEWQAQAEARAASAGAVSVPVTVTQPDWATSTAITTEGAFFNPLQPPSQSIFHNADPFQTQISSSSPSPPPQHPQRHKPTVRPISTGPELDNGNGNGLLSPPLANTSLGGLPMPMGRPRAGSTHDRARQAFRASIAIGLEPIGVQPLPQMAAPLTRSPSPMMMLGQHGQGAGDSHNGEGVGIMTGVVGNLAAGQAGDDSNNSWGTPDGAKTPMVRASRSGTNLNLFGGNSSAYMGEVFPPAPAQPWVHQHQRNFSGPVAFPMPTPSSYHQHAKTSSLGGGGSTFDDILKGMDDGGKKKKRFFF</sequence>
<dbReference type="OMA" id="NPPWTED"/>
<evidence type="ECO:0000313" key="3">
    <source>
        <dbReference type="EMBL" id="EGS18846.1"/>
    </source>
</evidence>
<proteinExistence type="predicted"/>
<feature type="compositionally biased region" description="Low complexity" evidence="1">
    <location>
        <begin position="1"/>
        <end position="21"/>
    </location>
</feature>
<dbReference type="RefSeq" id="XP_006695791.1">
    <property type="nucleotide sequence ID" value="XM_006695728.1"/>
</dbReference>
<dbReference type="AlphaFoldDB" id="G0SBS0"/>
<feature type="compositionally biased region" description="Basic and acidic residues" evidence="1">
    <location>
        <begin position="577"/>
        <end position="609"/>
    </location>
</feature>
<dbReference type="OrthoDB" id="5300331at2759"/>
<protein>
    <recommendedName>
        <fullName evidence="2">DUF8004 domain-containing protein</fullName>
    </recommendedName>
</protein>
<dbReference type="PANTHER" id="PTHR39601:SF2">
    <property type="entry name" value="CHORIOGENIN HMINOR"/>
    <property type="match status" value="1"/>
</dbReference>
<evidence type="ECO:0000259" key="2">
    <source>
        <dbReference type="Pfam" id="PF26013"/>
    </source>
</evidence>
<name>G0SBS0_CHATD</name>
<dbReference type="GeneID" id="18259495"/>
<keyword evidence="4" id="KW-1185">Reference proteome</keyword>
<dbReference type="STRING" id="759272.G0SBS0"/>
<feature type="compositionally biased region" description="Polar residues" evidence="1">
    <location>
        <begin position="171"/>
        <end position="188"/>
    </location>
</feature>
<dbReference type="InterPro" id="IPR058317">
    <property type="entry name" value="DUF8004"/>
</dbReference>
<feature type="region of interest" description="Disordered" evidence="1">
    <location>
        <begin position="1"/>
        <end position="27"/>
    </location>
</feature>
<gene>
    <name evidence="3" type="ORF">CTHT_0054570</name>
</gene>
<feature type="region of interest" description="Disordered" evidence="1">
    <location>
        <begin position="162"/>
        <end position="214"/>
    </location>
</feature>
<dbReference type="EMBL" id="GL988045">
    <property type="protein sequence ID" value="EGS18846.1"/>
    <property type="molecule type" value="Genomic_DNA"/>
</dbReference>
<feature type="region of interest" description="Disordered" evidence="1">
    <location>
        <begin position="44"/>
        <end position="116"/>
    </location>
</feature>
<feature type="compositionally biased region" description="Low complexity" evidence="1">
    <location>
        <begin position="107"/>
        <end position="116"/>
    </location>
</feature>
<feature type="region of interest" description="Disordered" evidence="1">
    <location>
        <begin position="858"/>
        <end position="916"/>
    </location>
</feature>
<evidence type="ECO:0000256" key="1">
    <source>
        <dbReference type="SAM" id="MobiDB-lite"/>
    </source>
</evidence>
<dbReference type="KEGG" id="cthr:CTHT_0054570"/>
<dbReference type="HOGENOM" id="CLU_005053_1_0_1"/>
<dbReference type="eggNOG" id="ENOG502QUVC">
    <property type="taxonomic scope" value="Eukaryota"/>
</dbReference>
<dbReference type="PANTHER" id="PTHR39601">
    <property type="entry name" value="CHORIOGENIN HMINOR"/>
    <property type="match status" value="1"/>
</dbReference>
<feature type="compositionally biased region" description="Polar residues" evidence="1">
    <location>
        <begin position="204"/>
        <end position="214"/>
    </location>
</feature>
<feature type="compositionally biased region" description="Polar residues" evidence="1">
    <location>
        <begin position="44"/>
        <end position="67"/>
    </location>
</feature>
<dbReference type="Pfam" id="PF26013">
    <property type="entry name" value="DUF8004"/>
    <property type="match status" value="1"/>
</dbReference>
<reference evidence="3 4" key="1">
    <citation type="journal article" date="2011" name="Cell">
        <title>Insight into structure and assembly of the nuclear pore complex by utilizing the genome of a eukaryotic thermophile.</title>
        <authorList>
            <person name="Amlacher S."/>
            <person name="Sarges P."/>
            <person name="Flemming D."/>
            <person name="van Noort V."/>
            <person name="Kunze R."/>
            <person name="Devos D.P."/>
            <person name="Arumugam M."/>
            <person name="Bork P."/>
            <person name="Hurt E."/>
        </authorList>
    </citation>
    <scope>NUCLEOTIDE SEQUENCE [LARGE SCALE GENOMIC DNA]</scope>
    <source>
        <strain evidence="4">DSM 1495 / CBS 144.50 / IMI 039719</strain>
    </source>
</reference>
<organism evidence="4">
    <name type="scientific">Chaetomium thermophilum (strain DSM 1495 / CBS 144.50 / IMI 039719)</name>
    <name type="common">Thermochaetoides thermophila</name>
    <dbReference type="NCBI Taxonomy" id="759272"/>
    <lineage>
        <taxon>Eukaryota</taxon>
        <taxon>Fungi</taxon>
        <taxon>Dikarya</taxon>
        <taxon>Ascomycota</taxon>
        <taxon>Pezizomycotina</taxon>
        <taxon>Sordariomycetes</taxon>
        <taxon>Sordariomycetidae</taxon>
        <taxon>Sordariales</taxon>
        <taxon>Chaetomiaceae</taxon>
        <taxon>Thermochaetoides</taxon>
    </lineage>
</organism>
<feature type="region of interest" description="Disordered" evidence="1">
    <location>
        <begin position="219"/>
        <end position="238"/>
    </location>
</feature>
<accession>G0SBS0</accession>
<feature type="region of interest" description="Disordered" evidence="1">
    <location>
        <begin position="568"/>
        <end position="609"/>
    </location>
</feature>